<evidence type="ECO:0000313" key="1">
    <source>
        <dbReference type="EMBL" id="CAB4289557.1"/>
    </source>
</evidence>
<organism evidence="1 2">
    <name type="scientific">Prunus armeniaca</name>
    <name type="common">Apricot</name>
    <name type="synonym">Armeniaca vulgaris</name>
    <dbReference type="NCBI Taxonomy" id="36596"/>
    <lineage>
        <taxon>Eukaryota</taxon>
        <taxon>Viridiplantae</taxon>
        <taxon>Streptophyta</taxon>
        <taxon>Embryophyta</taxon>
        <taxon>Tracheophyta</taxon>
        <taxon>Spermatophyta</taxon>
        <taxon>Magnoliopsida</taxon>
        <taxon>eudicotyledons</taxon>
        <taxon>Gunneridae</taxon>
        <taxon>Pentapetalae</taxon>
        <taxon>rosids</taxon>
        <taxon>fabids</taxon>
        <taxon>Rosales</taxon>
        <taxon>Rosaceae</taxon>
        <taxon>Amygdaloideae</taxon>
        <taxon>Amygdaleae</taxon>
        <taxon>Prunus</taxon>
    </lineage>
</organism>
<proteinExistence type="predicted"/>
<sequence length="94" mass="10795">MAWSAIKRRQLEDDFGSFEFQFQTQKRIRSSRVSETQRNVAVEEKSTVGLPLREGLASSATKNAEQNQKIWVLMKSVRPRRGRGLLGFLRPNGM</sequence>
<dbReference type="EMBL" id="CAEKDK010000008">
    <property type="protein sequence ID" value="CAB4289557.1"/>
    <property type="molecule type" value="Genomic_DNA"/>
</dbReference>
<protein>
    <submittedName>
        <fullName evidence="1">Uncharacterized protein</fullName>
    </submittedName>
</protein>
<accession>A0A6J5VPG3</accession>
<evidence type="ECO:0000313" key="2">
    <source>
        <dbReference type="Proteomes" id="UP000507222"/>
    </source>
</evidence>
<gene>
    <name evidence="1" type="ORF">CURHAP_LOCUS48587</name>
</gene>
<name>A0A6J5VPG3_PRUAR</name>
<reference evidence="1 2" key="1">
    <citation type="submission" date="2020-05" db="EMBL/GenBank/DDBJ databases">
        <authorList>
            <person name="Campoy J."/>
            <person name="Schneeberger K."/>
            <person name="Spophaly S."/>
        </authorList>
    </citation>
    <scope>NUCLEOTIDE SEQUENCE [LARGE SCALE GENOMIC DNA]</scope>
    <source>
        <strain evidence="1">PruArmRojPasFocal</strain>
    </source>
</reference>
<dbReference type="Proteomes" id="UP000507222">
    <property type="component" value="Unassembled WGS sequence"/>
</dbReference>
<dbReference type="AlphaFoldDB" id="A0A6J5VPG3"/>